<protein>
    <recommendedName>
        <fullName evidence="4">Translocase</fullName>
    </recommendedName>
</protein>
<gene>
    <name evidence="2" type="ORF">ACGRVM_12035</name>
</gene>
<dbReference type="RefSeq" id="WP_377171953.1">
    <property type="nucleotide sequence ID" value="NZ_JBHTJC010000003.1"/>
</dbReference>
<feature type="signal peptide" evidence="1">
    <location>
        <begin position="1"/>
        <end position="20"/>
    </location>
</feature>
<organism evidence="2 3">
    <name type="scientific">Roseovarius aquimarinus</name>
    <dbReference type="NCBI Taxonomy" id="1229156"/>
    <lineage>
        <taxon>Bacteria</taxon>
        <taxon>Pseudomonadati</taxon>
        <taxon>Pseudomonadota</taxon>
        <taxon>Alphaproteobacteria</taxon>
        <taxon>Rhodobacterales</taxon>
        <taxon>Roseobacteraceae</taxon>
        <taxon>Roseovarius</taxon>
    </lineage>
</organism>
<evidence type="ECO:0000256" key="1">
    <source>
        <dbReference type="SAM" id="SignalP"/>
    </source>
</evidence>
<dbReference type="EMBL" id="JBIHMM010000003">
    <property type="protein sequence ID" value="MFH0254625.1"/>
    <property type="molecule type" value="Genomic_DNA"/>
</dbReference>
<evidence type="ECO:0000313" key="3">
    <source>
        <dbReference type="Proteomes" id="UP001607157"/>
    </source>
</evidence>
<sequence>MQKLKMIALGCGTLALALGAGHYMQSRSAVPPVAQDAAPAAPSLGDEHGALGGQAPVLAGAGAVELSSITLTSAAPQLPKAVPAPAALPELPDDRQAALGEGDALTATDALPAEEPAPGLSCDYSLTADVAPGAMVTLALDAPCAPRERFTLHHNGMMFTEVTDDGGHASMLVPALSRQAAFIAAFANGEGAVANAEVESLDAYQRVAVQWQGDSGVQLHALEFGADYDEDGHVWAGAARDVAAAADGDRGFLTQLGDAAQPDALRAEVYTFPSLLEGRDGQIALHVEAEVTAGNCNRDIEAQALQMQAGGGLKVQDLTLMMPECDAAGDFLVLKNLLNDLTIARN</sequence>
<comment type="caution">
    <text evidence="2">The sequence shown here is derived from an EMBL/GenBank/DDBJ whole genome shotgun (WGS) entry which is preliminary data.</text>
</comment>
<feature type="chain" id="PRO_5046677230" description="Translocase" evidence="1">
    <location>
        <begin position="21"/>
        <end position="346"/>
    </location>
</feature>
<evidence type="ECO:0000313" key="2">
    <source>
        <dbReference type="EMBL" id="MFH0254625.1"/>
    </source>
</evidence>
<name>A0ABW7I9H7_9RHOB</name>
<keyword evidence="1" id="KW-0732">Signal</keyword>
<reference evidence="2 3" key="1">
    <citation type="submission" date="2024-10" db="EMBL/GenBank/DDBJ databases">
        <authorList>
            <person name="Yang X.-N."/>
        </authorList>
    </citation>
    <scope>NUCLEOTIDE SEQUENCE [LARGE SCALE GENOMIC DNA]</scope>
    <source>
        <strain evidence="2 3">CAU 1059</strain>
    </source>
</reference>
<accession>A0ABW7I9H7</accession>
<keyword evidence="3" id="KW-1185">Reference proteome</keyword>
<proteinExistence type="predicted"/>
<dbReference type="Proteomes" id="UP001607157">
    <property type="component" value="Unassembled WGS sequence"/>
</dbReference>
<evidence type="ECO:0008006" key="4">
    <source>
        <dbReference type="Google" id="ProtNLM"/>
    </source>
</evidence>